<reference evidence="3 4" key="1">
    <citation type="journal article" date="2024" name="G3 (Bethesda)">
        <title>Genome assembly of Hibiscus sabdariffa L. provides insights into metabolisms of medicinal natural products.</title>
        <authorList>
            <person name="Kim T."/>
        </authorList>
    </citation>
    <scope>NUCLEOTIDE SEQUENCE [LARGE SCALE GENOMIC DNA]</scope>
    <source>
        <strain evidence="3">TK-2024</strain>
        <tissue evidence="3">Old leaves</tissue>
    </source>
</reference>
<protein>
    <submittedName>
        <fullName evidence="3">Uncharacterized protein</fullName>
    </submittedName>
</protein>
<comment type="caution">
    <text evidence="3">The sequence shown here is derived from an EMBL/GenBank/DDBJ whole genome shotgun (WGS) entry which is preliminary data.</text>
</comment>
<evidence type="ECO:0000256" key="2">
    <source>
        <dbReference type="SAM" id="MobiDB-lite"/>
    </source>
</evidence>
<accession>A0ABR2CAV1</accession>
<proteinExistence type="predicted"/>
<name>A0ABR2CAV1_9ROSI</name>
<evidence type="ECO:0000313" key="3">
    <source>
        <dbReference type="EMBL" id="KAK8516376.1"/>
    </source>
</evidence>
<keyword evidence="4" id="KW-1185">Reference proteome</keyword>
<gene>
    <name evidence="3" type="ORF">V6N12_068983</name>
</gene>
<feature type="compositionally biased region" description="Basic and acidic residues" evidence="2">
    <location>
        <begin position="43"/>
        <end position="68"/>
    </location>
</feature>
<feature type="compositionally biased region" description="Basic residues" evidence="2">
    <location>
        <begin position="33"/>
        <end position="42"/>
    </location>
</feature>
<sequence>MIEFEVDCNMGDFSIQISANLINRLAEDDEKLKKRAKKTKPRVPREPRQPETKVDEKQVPDGSEKQRETSGTGWPVPPPLFLPVNQPQYSASAEIDAIRAVIKESENVVEKLRNQEENMVREVTQKAKDLHEKEFKIPEPKPMPCMVENNACMECYKENVNDITKCASLAQNFADCARRVRQLAKSTNK</sequence>
<organism evidence="3 4">
    <name type="scientific">Hibiscus sabdariffa</name>
    <name type="common">roselle</name>
    <dbReference type="NCBI Taxonomy" id="183260"/>
    <lineage>
        <taxon>Eukaryota</taxon>
        <taxon>Viridiplantae</taxon>
        <taxon>Streptophyta</taxon>
        <taxon>Embryophyta</taxon>
        <taxon>Tracheophyta</taxon>
        <taxon>Spermatophyta</taxon>
        <taxon>Magnoliopsida</taxon>
        <taxon>eudicotyledons</taxon>
        <taxon>Gunneridae</taxon>
        <taxon>Pentapetalae</taxon>
        <taxon>rosids</taxon>
        <taxon>malvids</taxon>
        <taxon>Malvales</taxon>
        <taxon>Malvaceae</taxon>
        <taxon>Malvoideae</taxon>
        <taxon>Hibiscus</taxon>
    </lineage>
</organism>
<feature type="coiled-coil region" evidence="1">
    <location>
        <begin position="95"/>
        <end position="133"/>
    </location>
</feature>
<dbReference type="PANTHER" id="PTHR47587:SF2">
    <property type="entry name" value="OS05G0103500 PROTEIN"/>
    <property type="match status" value="1"/>
</dbReference>
<dbReference type="PANTHER" id="PTHR47587">
    <property type="entry name" value="OS05G0103500 PROTEIN"/>
    <property type="match status" value="1"/>
</dbReference>
<dbReference type="Proteomes" id="UP001472677">
    <property type="component" value="Unassembled WGS sequence"/>
</dbReference>
<evidence type="ECO:0000256" key="1">
    <source>
        <dbReference type="SAM" id="Coils"/>
    </source>
</evidence>
<feature type="region of interest" description="Disordered" evidence="2">
    <location>
        <begin position="26"/>
        <end position="79"/>
    </location>
</feature>
<keyword evidence="1" id="KW-0175">Coiled coil</keyword>
<evidence type="ECO:0000313" key="4">
    <source>
        <dbReference type="Proteomes" id="UP001472677"/>
    </source>
</evidence>
<dbReference type="EMBL" id="JBBPBM010000059">
    <property type="protein sequence ID" value="KAK8516376.1"/>
    <property type="molecule type" value="Genomic_DNA"/>
</dbReference>